<dbReference type="Proteomes" id="UP000000702">
    <property type="component" value="Unassembled WGS sequence"/>
</dbReference>
<gene>
    <name evidence="1" type="ORF">TCIL3000_0_31790</name>
</gene>
<keyword evidence="2" id="KW-1185">Reference proteome</keyword>
<accession>F9W535</accession>
<reference evidence="1 2" key="2">
    <citation type="journal article" date="2012" name="Proc. Natl. Acad. Sci. U.S.A.">
        <title>Antigenic diversity is generated by distinct evolutionary mechanisms in African trypanosome species.</title>
        <authorList>
            <person name="Jackson A.P."/>
            <person name="Berry A."/>
            <person name="Aslett M."/>
            <person name="Allison H.C."/>
            <person name="Burton P."/>
            <person name="Vavrova-Anderson J."/>
            <person name="Brown R."/>
            <person name="Browne H."/>
            <person name="Corton N."/>
            <person name="Hauser H."/>
            <person name="Gamble J."/>
            <person name="Gilderthorp R."/>
            <person name="Marcello L."/>
            <person name="McQuillan J."/>
            <person name="Otto T.D."/>
            <person name="Quail M.A."/>
            <person name="Sanders M.J."/>
            <person name="van Tonder A."/>
            <person name="Ginger M.L."/>
            <person name="Field M.C."/>
            <person name="Barry J.D."/>
            <person name="Hertz-Fowler C."/>
            <person name="Berriman M."/>
        </authorList>
    </citation>
    <scope>NUCLEOTIDE SEQUENCE [LARGE SCALE GENOMIC DNA]</scope>
    <source>
        <strain evidence="1 2">IL3000</strain>
    </source>
</reference>
<evidence type="ECO:0000313" key="2">
    <source>
        <dbReference type="Proteomes" id="UP000000702"/>
    </source>
</evidence>
<evidence type="ECO:0000313" key="1">
    <source>
        <dbReference type="EMBL" id="CCD12282.1"/>
    </source>
</evidence>
<name>F9W535_TRYCI</name>
<organism evidence="1 2">
    <name type="scientific">Trypanosoma congolense (strain IL3000)</name>
    <dbReference type="NCBI Taxonomy" id="1068625"/>
    <lineage>
        <taxon>Eukaryota</taxon>
        <taxon>Discoba</taxon>
        <taxon>Euglenozoa</taxon>
        <taxon>Kinetoplastea</taxon>
        <taxon>Metakinetoplastina</taxon>
        <taxon>Trypanosomatida</taxon>
        <taxon>Trypanosomatidae</taxon>
        <taxon>Trypanosoma</taxon>
        <taxon>Nannomonas</taxon>
    </lineage>
</organism>
<sequence>MAVFCFSQKTHLAPAECTAHRISKYQLTGPVRTLHAEAESRPGCEGRFRSDRRNVSGECQQRWCLLATRCWQPCWRVSPERRVSPAQRSGHWLAQVVRQR</sequence>
<reference evidence="2" key="1">
    <citation type="submission" date="2011-07" db="EMBL/GenBank/DDBJ databases">
        <title>Divergent evolution of antigenic variation in African trypanosomes.</title>
        <authorList>
            <person name="Jackson A.P."/>
            <person name="Berry A."/>
            <person name="Allison H.C."/>
            <person name="Burton P."/>
            <person name="Anderson J."/>
            <person name="Aslett M."/>
            <person name="Brown R."/>
            <person name="Corton N."/>
            <person name="Harris D."/>
            <person name="Hauser H."/>
            <person name="Gamble J."/>
            <person name="Gilderthorp R."/>
            <person name="McQuillan J."/>
            <person name="Quail M.A."/>
            <person name="Sanders M."/>
            <person name="Van Tonder A."/>
            <person name="Ginger M.L."/>
            <person name="Donelson J.E."/>
            <person name="Field M.C."/>
            <person name="Barry J.D."/>
            <person name="Berriman M."/>
            <person name="Hertz-Fowler C."/>
        </authorList>
    </citation>
    <scope>NUCLEOTIDE SEQUENCE [LARGE SCALE GENOMIC DNA]</scope>
    <source>
        <strain evidence="2">IL3000</strain>
    </source>
</reference>
<comment type="caution">
    <text evidence="1">The sequence shown here is derived from an EMBL/GenBank/DDBJ whole genome shotgun (WGS) entry which is preliminary data.</text>
</comment>
<proteinExistence type="predicted"/>
<protein>
    <submittedName>
        <fullName evidence="1">Uncharacterized protein</fullName>
    </submittedName>
</protein>
<dbReference type="EMBL" id="CAEQ01000651">
    <property type="protein sequence ID" value="CCD12282.1"/>
    <property type="molecule type" value="Genomic_DNA"/>
</dbReference>
<dbReference type="AlphaFoldDB" id="F9W535"/>